<protein>
    <submittedName>
        <fullName evidence="1">Uncharacterized protein</fullName>
    </submittedName>
</protein>
<gene>
    <name evidence="1" type="ORF">DSM19430T_29130</name>
</gene>
<evidence type="ECO:0000313" key="2">
    <source>
        <dbReference type="Proteomes" id="UP000503820"/>
    </source>
</evidence>
<sequence length="130" mass="14551">MHMFINCRNGRFWSNQVDLGSELNGPMTIAGKRFLKWKQGGGLPESMPCNDERECPPGWVVAYDLQILHAGQAYILTVSGKALEIALLPYLRWLEDMHCSLGDVRTVVTAQDADTYTFLKFGIGIVQYPG</sequence>
<dbReference type="AlphaFoldDB" id="A0A7J0BWY7"/>
<name>A0A7J0BWY7_9BACT</name>
<dbReference type="Proteomes" id="UP000503820">
    <property type="component" value="Unassembled WGS sequence"/>
</dbReference>
<organism evidence="1 2">
    <name type="scientific">Desulfovibrio psychrotolerans</name>
    <dbReference type="NCBI Taxonomy" id="415242"/>
    <lineage>
        <taxon>Bacteria</taxon>
        <taxon>Pseudomonadati</taxon>
        <taxon>Thermodesulfobacteriota</taxon>
        <taxon>Desulfovibrionia</taxon>
        <taxon>Desulfovibrionales</taxon>
        <taxon>Desulfovibrionaceae</taxon>
        <taxon>Desulfovibrio</taxon>
    </lineage>
</organism>
<dbReference type="RefSeq" id="WP_174410846.1">
    <property type="nucleotide sequence ID" value="NZ_BLVP01000035.1"/>
</dbReference>
<accession>A0A7J0BWY7</accession>
<evidence type="ECO:0000313" key="1">
    <source>
        <dbReference type="EMBL" id="GFM38229.1"/>
    </source>
</evidence>
<proteinExistence type="predicted"/>
<reference evidence="1 2" key="1">
    <citation type="submission" date="2020-05" db="EMBL/GenBank/DDBJ databases">
        <title>Draft genome sequence of Desulfovibrio psychrotolerans JS1T.</title>
        <authorList>
            <person name="Ueno A."/>
            <person name="Tamazawa S."/>
            <person name="Tamamura S."/>
            <person name="Murakami T."/>
            <person name="Kiyama T."/>
            <person name="Inomata H."/>
            <person name="Amano Y."/>
            <person name="Miyakawa K."/>
            <person name="Tamaki H."/>
            <person name="Naganuma T."/>
            <person name="Kaneko K."/>
        </authorList>
    </citation>
    <scope>NUCLEOTIDE SEQUENCE [LARGE SCALE GENOMIC DNA]</scope>
    <source>
        <strain evidence="1 2">JS1</strain>
    </source>
</reference>
<dbReference type="EMBL" id="BLVP01000035">
    <property type="protein sequence ID" value="GFM38229.1"/>
    <property type="molecule type" value="Genomic_DNA"/>
</dbReference>
<comment type="caution">
    <text evidence="1">The sequence shown here is derived from an EMBL/GenBank/DDBJ whole genome shotgun (WGS) entry which is preliminary data.</text>
</comment>
<keyword evidence="2" id="KW-1185">Reference proteome</keyword>